<dbReference type="Gene3D" id="3.40.390.10">
    <property type="entry name" value="Collagenase (Catalytic Domain)"/>
    <property type="match status" value="1"/>
</dbReference>
<evidence type="ECO:0000313" key="8">
    <source>
        <dbReference type="EMBL" id="NOL39764.1"/>
    </source>
</evidence>
<dbReference type="RefSeq" id="WP_171671624.1">
    <property type="nucleotide sequence ID" value="NZ_JABJRC010000001.1"/>
</dbReference>
<evidence type="ECO:0000256" key="6">
    <source>
        <dbReference type="SAM" id="SignalP"/>
    </source>
</evidence>
<evidence type="ECO:0000256" key="1">
    <source>
        <dbReference type="ARBA" id="ARBA00022670"/>
    </source>
</evidence>
<comment type="caution">
    <text evidence="8">The sequence shown here is derived from an EMBL/GenBank/DDBJ whole genome shotgun (WGS) entry which is preliminary data.</text>
</comment>
<gene>
    <name evidence="8" type="ORF">HPO96_05860</name>
</gene>
<feature type="domain" description="Peptidase M10 metallopeptidase" evidence="7">
    <location>
        <begin position="207"/>
        <end position="261"/>
    </location>
</feature>
<protein>
    <submittedName>
        <fullName evidence="8">Matrixin family metalloprotease</fullName>
    </submittedName>
</protein>
<evidence type="ECO:0000256" key="4">
    <source>
        <dbReference type="ARBA" id="ARBA00022833"/>
    </source>
</evidence>
<evidence type="ECO:0000256" key="3">
    <source>
        <dbReference type="ARBA" id="ARBA00022801"/>
    </source>
</evidence>
<feature type="chain" id="PRO_5039103915" evidence="6">
    <location>
        <begin position="30"/>
        <end position="266"/>
    </location>
</feature>
<dbReference type="GO" id="GO:0031012">
    <property type="term" value="C:extracellular matrix"/>
    <property type="evidence" value="ECO:0007669"/>
    <property type="project" value="InterPro"/>
</dbReference>
<feature type="region of interest" description="Disordered" evidence="5">
    <location>
        <begin position="246"/>
        <end position="266"/>
    </location>
</feature>
<accession>A0A7Y4KW12</accession>
<dbReference type="GO" id="GO:0008270">
    <property type="term" value="F:zinc ion binding"/>
    <property type="evidence" value="ECO:0007669"/>
    <property type="project" value="InterPro"/>
</dbReference>
<dbReference type="SUPFAM" id="SSF55486">
    <property type="entry name" value="Metalloproteases ('zincins'), catalytic domain"/>
    <property type="match status" value="1"/>
</dbReference>
<proteinExistence type="predicted"/>
<dbReference type="EMBL" id="JABJRC010000001">
    <property type="protein sequence ID" value="NOL39764.1"/>
    <property type="molecule type" value="Genomic_DNA"/>
</dbReference>
<keyword evidence="2" id="KW-0479">Metal-binding</keyword>
<organism evidence="8 9">
    <name type="scientific">Kribbella sandramycini</name>
    <dbReference type="NCBI Taxonomy" id="60450"/>
    <lineage>
        <taxon>Bacteria</taxon>
        <taxon>Bacillati</taxon>
        <taxon>Actinomycetota</taxon>
        <taxon>Actinomycetes</taxon>
        <taxon>Propionibacteriales</taxon>
        <taxon>Kribbellaceae</taxon>
        <taxon>Kribbella</taxon>
    </lineage>
</organism>
<keyword evidence="1 8" id="KW-0645">Protease</keyword>
<dbReference type="GO" id="GO:0004222">
    <property type="term" value="F:metalloendopeptidase activity"/>
    <property type="evidence" value="ECO:0007669"/>
    <property type="project" value="InterPro"/>
</dbReference>
<keyword evidence="4" id="KW-0862">Zinc</keyword>
<name>A0A7Y4KW12_9ACTN</name>
<keyword evidence="8" id="KW-0482">Metalloprotease</keyword>
<evidence type="ECO:0000256" key="5">
    <source>
        <dbReference type="SAM" id="MobiDB-lite"/>
    </source>
</evidence>
<evidence type="ECO:0000259" key="7">
    <source>
        <dbReference type="Pfam" id="PF00413"/>
    </source>
</evidence>
<keyword evidence="9" id="KW-1185">Reference proteome</keyword>
<sequence>MSTVRRKVVVTAAAALFAVAVGISPWGVAAGAAPVADKAPAPTVVDDEVVVIERNALGAVQSVTRYEPAGSAEKLRAELRAQGVQGIVPAGQQMAPAQILACAPFVGTAAAWCSHAWAYNQFNDPQVYFLDHTPAGYPVQAAVGDWYQSPGIDSYYRWHTQGCPGGGRHCVHVYAVNSSASWYGLTTWAPNAPSGPAKVELNTRLLTNATQRAKTTCHELGHALGLDHNSSTNSCLKSGTVGPGWNTHPSNDDFQVLNQLYPKPGT</sequence>
<feature type="signal peptide" evidence="6">
    <location>
        <begin position="1"/>
        <end position="29"/>
    </location>
</feature>
<evidence type="ECO:0000256" key="2">
    <source>
        <dbReference type="ARBA" id="ARBA00022723"/>
    </source>
</evidence>
<dbReference type="Pfam" id="PF00413">
    <property type="entry name" value="Peptidase_M10"/>
    <property type="match status" value="1"/>
</dbReference>
<evidence type="ECO:0000313" key="9">
    <source>
        <dbReference type="Proteomes" id="UP000534306"/>
    </source>
</evidence>
<keyword evidence="6" id="KW-0732">Signal</keyword>
<dbReference type="Proteomes" id="UP000534306">
    <property type="component" value="Unassembled WGS sequence"/>
</dbReference>
<dbReference type="InterPro" id="IPR001818">
    <property type="entry name" value="Pept_M10_metallopeptidase"/>
</dbReference>
<reference evidence="8 9" key="1">
    <citation type="submission" date="2020-05" db="EMBL/GenBank/DDBJ databases">
        <title>Genome sequence of Kribbella sandramycini ATCC 39419.</title>
        <authorList>
            <person name="Maclea K.S."/>
            <person name="Fair J.L."/>
        </authorList>
    </citation>
    <scope>NUCLEOTIDE SEQUENCE [LARGE SCALE GENOMIC DNA]</scope>
    <source>
        <strain evidence="8 9">ATCC 39419</strain>
    </source>
</reference>
<dbReference type="InterPro" id="IPR024079">
    <property type="entry name" value="MetalloPept_cat_dom_sf"/>
</dbReference>
<dbReference type="GO" id="GO:0006508">
    <property type="term" value="P:proteolysis"/>
    <property type="evidence" value="ECO:0007669"/>
    <property type="project" value="UniProtKB-KW"/>
</dbReference>
<feature type="compositionally biased region" description="Polar residues" evidence="5">
    <location>
        <begin position="247"/>
        <end position="258"/>
    </location>
</feature>
<dbReference type="AlphaFoldDB" id="A0A7Y4KW12"/>
<keyword evidence="3" id="KW-0378">Hydrolase</keyword>